<feature type="transmembrane region" description="Helical" evidence="7">
    <location>
        <begin position="105"/>
        <end position="125"/>
    </location>
</feature>
<proteinExistence type="predicted"/>
<dbReference type="GO" id="GO:0022857">
    <property type="term" value="F:transmembrane transporter activity"/>
    <property type="evidence" value="ECO:0007669"/>
    <property type="project" value="InterPro"/>
</dbReference>
<dbReference type="PRINTS" id="PR01036">
    <property type="entry name" value="TCRTETB"/>
</dbReference>
<feature type="transmembrane region" description="Helical" evidence="7">
    <location>
        <begin position="44"/>
        <end position="66"/>
    </location>
</feature>
<dbReference type="InterPro" id="IPR036259">
    <property type="entry name" value="MFS_trans_sf"/>
</dbReference>
<feature type="transmembrane region" description="Helical" evidence="7">
    <location>
        <begin position="357"/>
        <end position="377"/>
    </location>
</feature>
<dbReference type="GO" id="GO:0005886">
    <property type="term" value="C:plasma membrane"/>
    <property type="evidence" value="ECO:0007669"/>
    <property type="project" value="UniProtKB-SubCell"/>
</dbReference>
<feature type="transmembrane region" description="Helical" evidence="7">
    <location>
        <begin position="416"/>
        <end position="437"/>
    </location>
</feature>
<dbReference type="PANTHER" id="PTHR42718:SF9">
    <property type="entry name" value="MAJOR FACILITATOR SUPERFAMILY MULTIDRUG TRANSPORTER MFSC"/>
    <property type="match status" value="1"/>
</dbReference>
<feature type="domain" description="Major facilitator superfamily (MFS) profile" evidence="8">
    <location>
        <begin position="42"/>
        <end position="471"/>
    </location>
</feature>
<protein>
    <submittedName>
        <fullName evidence="9">MFS transporter</fullName>
    </submittedName>
</protein>
<evidence type="ECO:0000256" key="5">
    <source>
        <dbReference type="ARBA" id="ARBA00023136"/>
    </source>
</evidence>
<feature type="transmembrane region" description="Helical" evidence="7">
    <location>
        <begin position="131"/>
        <end position="156"/>
    </location>
</feature>
<dbReference type="PANTHER" id="PTHR42718">
    <property type="entry name" value="MAJOR FACILITATOR SUPERFAMILY MULTIDRUG TRANSPORTER MFSC"/>
    <property type="match status" value="1"/>
</dbReference>
<feature type="region of interest" description="Disordered" evidence="6">
    <location>
        <begin position="471"/>
        <end position="507"/>
    </location>
</feature>
<evidence type="ECO:0000256" key="4">
    <source>
        <dbReference type="ARBA" id="ARBA00022989"/>
    </source>
</evidence>
<comment type="caution">
    <text evidence="9">The sequence shown here is derived from an EMBL/GenBank/DDBJ whole genome shotgun (WGS) entry which is preliminary data.</text>
</comment>
<name>A0A544W8B4_9MYCO</name>
<feature type="transmembrane region" description="Helical" evidence="7">
    <location>
        <begin position="72"/>
        <end position="93"/>
    </location>
</feature>
<reference evidence="9 10" key="1">
    <citation type="submission" date="2018-10" db="EMBL/GenBank/DDBJ databases">
        <title>Draft genome of Mycobacterium hodleri strain B.</title>
        <authorList>
            <person name="Amande T.J."/>
            <person name="Mcgenity T.J."/>
        </authorList>
    </citation>
    <scope>NUCLEOTIDE SEQUENCE [LARGE SCALE GENOMIC DNA]</scope>
    <source>
        <strain evidence="9 10">B</strain>
    </source>
</reference>
<dbReference type="InterPro" id="IPR011701">
    <property type="entry name" value="MFS"/>
</dbReference>
<keyword evidence="2" id="KW-0813">Transport</keyword>
<evidence type="ECO:0000313" key="9">
    <source>
        <dbReference type="EMBL" id="TQR88482.1"/>
    </source>
</evidence>
<feature type="transmembrane region" description="Helical" evidence="7">
    <location>
        <begin position="257"/>
        <end position="276"/>
    </location>
</feature>
<feature type="transmembrane region" description="Helical" evidence="7">
    <location>
        <begin position="331"/>
        <end position="350"/>
    </location>
</feature>
<dbReference type="PROSITE" id="PS50850">
    <property type="entry name" value="MFS"/>
    <property type="match status" value="1"/>
</dbReference>
<dbReference type="AlphaFoldDB" id="A0A544W8B4"/>
<keyword evidence="10" id="KW-1185">Reference proteome</keyword>
<feature type="transmembrane region" description="Helical" evidence="7">
    <location>
        <begin position="288"/>
        <end position="311"/>
    </location>
</feature>
<evidence type="ECO:0000256" key="2">
    <source>
        <dbReference type="ARBA" id="ARBA00022448"/>
    </source>
</evidence>
<sequence>MDIGCRWSSRQSTSRRSAPGSGTRISDPTAGPPDRPPAISARRVGIVLGALAAPVSVAVGAPSVALPSVSSALGVSFAATEWIISVWSLGAAVAMPLGGRLAQRFGLRATLGISVAAMAVGSVLASVAPVLAVVVVGRLLGGFGAGGMVICIYACIDQTLDRRGRVSALAAVAVCQATASGCGSLIGGLLTHYLGWRAAMAVPALALLALVPALRLAPGGTDRHQRIDVTGAVLLSVLAAAIITLLHSASADLGPPLLLAMGGVAIGAAVALFFHVRRHPRGFVPRDVVTAPGLLTGAVVGLTLFAGYYGVLSTAPELLARDQLSTLRTGLVLLPAALCGVLTGPLLAALWRRRQPLWQTTALLGMLTATAALLAGWHPLPVIVAVAVALSTVGFAAAQVILVGRVRDLVAPGDRATAAGLFNFMLYGGGSVGPALAGGLSAVSMPLALSAVASVALTGTVVSVLTRLRGAPDAPAPPHGSAQRRRGTRLSNIPAGRAHGVDQEDMQ</sequence>
<dbReference type="SUPFAM" id="SSF103473">
    <property type="entry name" value="MFS general substrate transporter"/>
    <property type="match status" value="1"/>
</dbReference>
<keyword evidence="4 7" id="KW-1133">Transmembrane helix</keyword>
<dbReference type="EMBL" id="VIFX01000001">
    <property type="protein sequence ID" value="TQR88482.1"/>
    <property type="molecule type" value="Genomic_DNA"/>
</dbReference>
<keyword evidence="5 7" id="KW-0472">Membrane</keyword>
<evidence type="ECO:0000259" key="8">
    <source>
        <dbReference type="PROSITE" id="PS50850"/>
    </source>
</evidence>
<evidence type="ECO:0000313" key="10">
    <source>
        <dbReference type="Proteomes" id="UP000315759"/>
    </source>
</evidence>
<feature type="transmembrane region" description="Helical" evidence="7">
    <location>
        <begin position="168"/>
        <end position="190"/>
    </location>
</feature>
<feature type="transmembrane region" description="Helical" evidence="7">
    <location>
        <begin position="383"/>
        <end position="404"/>
    </location>
</feature>
<keyword evidence="3 7" id="KW-0812">Transmembrane</keyword>
<feature type="compositionally biased region" description="Low complexity" evidence="6">
    <location>
        <begin position="1"/>
        <end position="17"/>
    </location>
</feature>
<evidence type="ECO:0000256" key="7">
    <source>
        <dbReference type="SAM" id="Phobius"/>
    </source>
</evidence>
<evidence type="ECO:0000256" key="3">
    <source>
        <dbReference type="ARBA" id="ARBA00022692"/>
    </source>
</evidence>
<comment type="subcellular location">
    <subcellularLocation>
        <location evidence="1">Cell membrane</location>
        <topology evidence="1">Multi-pass membrane protein</topology>
    </subcellularLocation>
</comment>
<evidence type="ECO:0000256" key="1">
    <source>
        <dbReference type="ARBA" id="ARBA00004651"/>
    </source>
</evidence>
<dbReference type="Gene3D" id="1.20.1250.20">
    <property type="entry name" value="MFS general substrate transporter like domains"/>
    <property type="match status" value="1"/>
</dbReference>
<dbReference type="Pfam" id="PF07690">
    <property type="entry name" value="MFS_1"/>
    <property type="match status" value="1"/>
</dbReference>
<feature type="transmembrane region" description="Helical" evidence="7">
    <location>
        <begin position="443"/>
        <end position="465"/>
    </location>
</feature>
<organism evidence="9 10">
    <name type="scientific">Mycolicibacterium hodleri</name>
    <dbReference type="NCBI Taxonomy" id="49897"/>
    <lineage>
        <taxon>Bacteria</taxon>
        <taxon>Bacillati</taxon>
        <taxon>Actinomycetota</taxon>
        <taxon>Actinomycetes</taxon>
        <taxon>Mycobacteriales</taxon>
        <taxon>Mycobacteriaceae</taxon>
        <taxon>Mycolicibacterium</taxon>
    </lineage>
</organism>
<feature type="transmembrane region" description="Helical" evidence="7">
    <location>
        <begin position="229"/>
        <end position="251"/>
    </location>
</feature>
<feature type="transmembrane region" description="Helical" evidence="7">
    <location>
        <begin position="196"/>
        <end position="217"/>
    </location>
</feature>
<evidence type="ECO:0000256" key="6">
    <source>
        <dbReference type="SAM" id="MobiDB-lite"/>
    </source>
</evidence>
<accession>A0A544W8B4</accession>
<dbReference type="InterPro" id="IPR020846">
    <property type="entry name" value="MFS_dom"/>
</dbReference>
<gene>
    <name evidence="9" type="ORF">D8S82_00260</name>
</gene>
<feature type="region of interest" description="Disordered" evidence="6">
    <location>
        <begin position="1"/>
        <end position="37"/>
    </location>
</feature>
<dbReference type="Proteomes" id="UP000315759">
    <property type="component" value="Unassembled WGS sequence"/>
</dbReference>